<dbReference type="EMBL" id="BMJQ01000008">
    <property type="protein sequence ID" value="GGF23619.1"/>
    <property type="molecule type" value="Genomic_DNA"/>
</dbReference>
<dbReference type="Proteomes" id="UP000646365">
    <property type="component" value="Unassembled WGS sequence"/>
</dbReference>
<dbReference type="RefSeq" id="WP_189047533.1">
    <property type="nucleotide sequence ID" value="NZ_BMJQ01000008.1"/>
</dbReference>
<evidence type="ECO:0008006" key="4">
    <source>
        <dbReference type="Google" id="ProtNLM"/>
    </source>
</evidence>
<comment type="caution">
    <text evidence="2">The sequence shown here is derived from an EMBL/GenBank/DDBJ whole genome shotgun (WGS) entry which is preliminary data.</text>
</comment>
<proteinExistence type="predicted"/>
<dbReference type="AlphaFoldDB" id="A0A8J3E2R1"/>
<protein>
    <recommendedName>
        <fullName evidence="4">Type II secretion system protein GspC N-terminal domain-containing protein</fullName>
    </recommendedName>
</protein>
<feature type="compositionally biased region" description="Polar residues" evidence="1">
    <location>
        <begin position="211"/>
        <end position="222"/>
    </location>
</feature>
<accession>A0A8J3E2R1</accession>
<sequence length="222" mass="22294">MTPRDLALGGLGIASAILVVVIALELAAPAAAPPRSAPPAGLGDLPEATTEDVSGLVPTILARPLFAADRRPKASPAAASGGPGDQMPRLAGILIDRTQRRAIFQPAGDGKPMVLAEGDQIAGWQIQQIAASSVTLTGPGGNQTLEPKPDPALAAAPPVPPPPPGVPAPQNPRQYLPGGLQLPPGVPNPFAGQATATPGRPQVAPPPASRQPGSAPNAQKRR</sequence>
<keyword evidence="3" id="KW-1185">Reference proteome</keyword>
<feature type="region of interest" description="Disordered" evidence="1">
    <location>
        <begin position="135"/>
        <end position="222"/>
    </location>
</feature>
<feature type="compositionally biased region" description="Pro residues" evidence="1">
    <location>
        <begin position="157"/>
        <end position="170"/>
    </location>
</feature>
<organism evidence="2 3">
    <name type="scientific">Aliidongia dinghuensis</name>
    <dbReference type="NCBI Taxonomy" id="1867774"/>
    <lineage>
        <taxon>Bacteria</taxon>
        <taxon>Pseudomonadati</taxon>
        <taxon>Pseudomonadota</taxon>
        <taxon>Alphaproteobacteria</taxon>
        <taxon>Rhodospirillales</taxon>
        <taxon>Dongiaceae</taxon>
        <taxon>Aliidongia</taxon>
    </lineage>
</organism>
<evidence type="ECO:0000256" key="1">
    <source>
        <dbReference type="SAM" id="MobiDB-lite"/>
    </source>
</evidence>
<reference evidence="2" key="1">
    <citation type="journal article" date="2014" name="Int. J. Syst. Evol. Microbiol.">
        <title>Complete genome sequence of Corynebacterium casei LMG S-19264T (=DSM 44701T), isolated from a smear-ripened cheese.</title>
        <authorList>
            <consortium name="US DOE Joint Genome Institute (JGI-PGF)"/>
            <person name="Walter F."/>
            <person name="Albersmeier A."/>
            <person name="Kalinowski J."/>
            <person name="Ruckert C."/>
        </authorList>
    </citation>
    <scope>NUCLEOTIDE SEQUENCE</scope>
    <source>
        <strain evidence="2">CGMCC 1.15725</strain>
    </source>
</reference>
<name>A0A8J3E2R1_9PROT</name>
<evidence type="ECO:0000313" key="3">
    <source>
        <dbReference type="Proteomes" id="UP000646365"/>
    </source>
</evidence>
<gene>
    <name evidence="2" type="ORF">GCM10011611_32100</name>
</gene>
<reference evidence="2" key="2">
    <citation type="submission" date="2020-09" db="EMBL/GenBank/DDBJ databases">
        <authorList>
            <person name="Sun Q."/>
            <person name="Zhou Y."/>
        </authorList>
    </citation>
    <scope>NUCLEOTIDE SEQUENCE</scope>
    <source>
        <strain evidence="2">CGMCC 1.15725</strain>
    </source>
</reference>
<evidence type="ECO:0000313" key="2">
    <source>
        <dbReference type="EMBL" id="GGF23619.1"/>
    </source>
</evidence>